<accession>A0A8J4V4V8</accession>
<dbReference type="PANTHER" id="PTHR32134:SF173">
    <property type="entry name" value="FNIP REPEAT-CONTAINING PROTEIN-RELATED"/>
    <property type="match status" value="1"/>
</dbReference>
<dbReference type="SUPFAM" id="SSF52058">
    <property type="entry name" value="L domain-like"/>
    <property type="match status" value="1"/>
</dbReference>
<evidence type="ECO:0000256" key="1">
    <source>
        <dbReference type="ARBA" id="ARBA00022737"/>
    </source>
</evidence>
<dbReference type="InterPro" id="IPR008615">
    <property type="entry name" value="FNIP"/>
</dbReference>
<sequence length="910" mass="104267">MSGDCLKELKLSASFNHEIDDYKQLETLEILNSPLQSVYISQSIKRLVLNYKYISFIPVVNNIEYLEYDIPPYISKIIINNSDKQIVLNHQSIPKEFNPITGNFDVETQVSIDEIILSGFNSPTKLESQGHLFKSNIKKLSFKHFKSIIPKDYLPSSLQELELLDDKTLLESNSIPLVKTLKLNSKDDIDNNDNSFDFKSIIPKSVEILHIGGKLEPSEIPSNVKEIHINIDSNYDHLLKPNISTIEEKQYPPYNKTDNLFLYLWRINRLKVQIFNYNHRSIFTPPEYTPQQLLQRLTFVFRGYDKQTEKYFKEKMALGLIDGIQHKVEYFSARELEGIKYIKTPNGYIVDPLPLSVTHLTLINYYHPIVEPQKAQELSTVYFPDSVTYLNIINTTKRIPSNIPSSIKHLVIYTSDFKKEEIPSSVQTLEVRDVSIFSIKPHKVPSTVQRLLFNRESYQNLKSNDSIHPEILSKCSEGQVIEIYKQGNPISTKTTTLIWCDNKIIDKDIIPNNVKRIIFGHQFNQLLVEGTIPSTITEINFGNSFNQNLKKTYLPPSLTYLSFGKNFNQPFDKDTLPPNLCYLTLKQLNPKQSLSHLPPSVSYLFLENIKEISKLDLPFSVKNLKVYSNSGQTLQLLANLESLHTNLELDFIRVEKKVEPNVDISLMSLSADTYASNIKIHLYSQIFDKFIKPNSLISNIYSIDFGNSFRQPILPTSLPNSLKKLNFGDSFNRQMGKDCIPSSVEIICFGDYFNQPLNPGVLPSSVTDLDLGKSFNQDLELDSLPYGLKKLRIPFFENFEKIVTCIPSTVEELTIANGYQNTNRLSCHLIPLSIKTLNFEPDLCVRNMNRLPPNVQKLSLCDQFEGLIPLSVESIQLSSSFNQPLKSIFSSTQTFPQQRDFSRSPPSYII</sequence>
<evidence type="ECO:0008006" key="4">
    <source>
        <dbReference type="Google" id="ProtNLM"/>
    </source>
</evidence>
<dbReference type="AlphaFoldDB" id="A0A8J4V4V8"/>
<gene>
    <name evidence="2" type="ORF">CYY_007472</name>
</gene>
<organism evidence="2 3">
    <name type="scientific">Polysphondylium violaceum</name>
    <dbReference type="NCBI Taxonomy" id="133409"/>
    <lineage>
        <taxon>Eukaryota</taxon>
        <taxon>Amoebozoa</taxon>
        <taxon>Evosea</taxon>
        <taxon>Eumycetozoa</taxon>
        <taxon>Dictyostelia</taxon>
        <taxon>Dictyosteliales</taxon>
        <taxon>Dictyosteliaceae</taxon>
        <taxon>Polysphondylium</taxon>
    </lineage>
</organism>
<dbReference type="Pfam" id="PF05725">
    <property type="entry name" value="FNIP"/>
    <property type="match status" value="4"/>
</dbReference>
<dbReference type="PANTHER" id="PTHR32134">
    <property type="entry name" value="FNIP REPEAT-CONTAINING PROTEIN"/>
    <property type="match status" value="1"/>
</dbReference>
<reference evidence="2" key="1">
    <citation type="submission" date="2020-01" db="EMBL/GenBank/DDBJ databases">
        <title>Development of genomics and gene disruption for Polysphondylium violaceum indicates a role for the polyketide synthase stlB in stalk morphogenesis.</title>
        <authorList>
            <person name="Narita B."/>
            <person name="Kawabe Y."/>
            <person name="Kin K."/>
            <person name="Saito T."/>
            <person name="Gibbs R."/>
            <person name="Kuspa A."/>
            <person name="Muzny D."/>
            <person name="Queller D."/>
            <person name="Richards S."/>
            <person name="Strassman J."/>
            <person name="Sucgang R."/>
            <person name="Worley K."/>
            <person name="Schaap P."/>
        </authorList>
    </citation>
    <scope>NUCLEOTIDE SEQUENCE</scope>
    <source>
        <strain evidence="2">QSvi11</strain>
    </source>
</reference>
<evidence type="ECO:0000313" key="2">
    <source>
        <dbReference type="EMBL" id="KAF2071204.1"/>
    </source>
</evidence>
<dbReference type="EMBL" id="AJWJ01000401">
    <property type="protein sequence ID" value="KAF2071204.1"/>
    <property type="molecule type" value="Genomic_DNA"/>
</dbReference>
<proteinExistence type="predicted"/>
<comment type="caution">
    <text evidence="2">The sequence shown here is derived from an EMBL/GenBank/DDBJ whole genome shotgun (WGS) entry which is preliminary data.</text>
</comment>
<dbReference type="InterPro" id="IPR051251">
    <property type="entry name" value="STK_FNIP-Repeat"/>
</dbReference>
<protein>
    <recommendedName>
        <fullName evidence="4">FNIP repeat-containing protein</fullName>
    </recommendedName>
</protein>
<keyword evidence="1" id="KW-0677">Repeat</keyword>
<dbReference type="Proteomes" id="UP000695562">
    <property type="component" value="Unassembled WGS sequence"/>
</dbReference>
<name>A0A8J4V4V8_9MYCE</name>
<keyword evidence="3" id="KW-1185">Reference proteome</keyword>
<dbReference type="OrthoDB" id="18551at2759"/>
<evidence type="ECO:0000313" key="3">
    <source>
        <dbReference type="Proteomes" id="UP000695562"/>
    </source>
</evidence>